<dbReference type="Pfam" id="PF10158">
    <property type="entry name" value="LOH1CR12"/>
    <property type="match status" value="1"/>
</dbReference>
<reference evidence="2 3" key="1">
    <citation type="submission" date="2013-03" db="EMBL/GenBank/DDBJ databases">
        <authorList>
            <person name="Warren W."/>
            <person name="Wilson R.K."/>
        </authorList>
    </citation>
    <scope>NUCLEOTIDE SEQUENCE</scope>
</reference>
<dbReference type="Ensembl" id="ENSMFAT00000073685.1">
    <property type="protein sequence ID" value="ENSMFAP00000050774.1"/>
    <property type="gene ID" value="ENSMFAG00000057103.1"/>
</dbReference>
<feature type="region of interest" description="Disordered" evidence="1">
    <location>
        <begin position="68"/>
        <end position="120"/>
    </location>
</feature>
<accession>A0A7N9CJF2</accession>
<reference evidence="2" key="2">
    <citation type="submission" date="2025-08" db="UniProtKB">
        <authorList>
            <consortium name="Ensembl"/>
        </authorList>
    </citation>
    <scope>IDENTIFICATION</scope>
</reference>
<proteinExistence type="predicted"/>
<organism evidence="2 3">
    <name type="scientific">Macaca fascicularis</name>
    <name type="common">Crab-eating macaque</name>
    <name type="synonym">Cynomolgus monkey</name>
    <dbReference type="NCBI Taxonomy" id="9541"/>
    <lineage>
        <taxon>Eukaryota</taxon>
        <taxon>Metazoa</taxon>
        <taxon>Chordata</taxon>
        <taxon>Craniata</taxon>
        <taxon>Vertebrata</taxon>
        <taxon>Euteleostomi</taxon>
        <taxon>Mammalia</taxon>
        <taxon>Eutheria</taxon>
        <taxon>Euarchontoglires</taxon>
        <taxon>Primates</taxon>
        <taxon>Haplorrhini</taxon>
        <taxon>Catarrhini</taxon>
        <taxon>Cercopithecidae</taxon>
        <taxon>Cercopithecinae</taxon>
        <taxon>Macaca</taxon>
    </lineage>
</organism>
<protein>
    <submittedName>
        <fullName evidence="2">Uncharacterized protein</fullName>
    </submittedName>
</protein>
<reference evidence="2" key="3">
    <citation type="submission" date="2025-09" db="UniProtKB">
        <authorList>
            <consortium name="Ensembl"/>
        </authorList>
    </citation>
    <scope>IDENTIFICATION</scope>
</reference>
<dbReference type="AlphaFoldDB" id="A0A7N9CJF2"/>
<dbReference type="Proteomes" id="UP000233100">
    <property type="component" value="Chromosome 11"/>
</dbReference>
<dbReference type="GO" id="GO:0032418">
    <property type="term" value="P:lysosome localization"/>
    <property type="evidence" value="ECO:0007669"/>
    <property type="project" value="InterPro"/>
</dbReference>
<evidence type="ECO:0000256" key="1">
    <source>
        <dbReference type="SAM" id="MobiDB-lite"/>
    </source>
</evidence>
<keyword evidence="3" id="KW-1185">Reference proteome</keyword>
<sequence length="139" mass="15852">SPSNAYLEKIDAQMILKKCLRYLDHKDKCSEAVCFEDNCLLKRLQKLDLSLNPRFVFMPGRQDKYWNIKRLNPKADRKSRRPPPHPGGRGRDRAEAGTSRVPATREAEAGALEGESRPGLQVYMSLRPAWAREPPRPAP</sequence>
<dbReference type="InterPro" id="IPR018780">
    <property type="entry name" value="TBORCS5"/>
</dbReference>
<name>A0A7N9CJF2_MACFA</name>
<evidence type="ECO:0000313" key="3">
    <source>
        <dbReference type="Proteomes" id="UP000233100"/>
    </source>
</evidence>
<evidence type="ECO:0000313" key="2">
    <source>
        <dbReference type="Ensembl" id="ENSMFAP00000050774.1"/>
    </source>
</evidence>